<dbReference type="AlphaFoldDB" id="A0AA40KHP6"/>
<keyword evidence="2" id="KW-1185">Reference proteome</keyword>
<evidence type="ECO:0000313" key="1">
    <source>
        <dbReference type="EMBL" id="KAK1120669.1"/>
    </source>
</evidence>
<organism evidence="1 2">
    <name type="scientific">Melipona bicolor</name>
    <dbReference type="NCBI Taxonomy" id="60889"/>
    <lineage>
        <taxon>Eukaryota</taxon>
        <taxon>Metazoa</taxon>
        <taxon>Ecdysozoa</taxon>
        <taxon>Arthropoda</taxon>
        <taxon>Hexapoda</taxon>
        <taxon>Insecta</taxon>
        <taxon>Pterygota</taxon>
        <taxon>Neoptera</taxon>
        <taxon>Endopterygota</taxon>
        <taxon>Hymenoptera</taxon>
        <taxon>Apocrita</taxon>
        <taxon>Aculeata</taxon>
        <taxon>Apoidea</taxon>
        <taxon>Anthophila</taxon>
        <taxon>Apidae</taxon>
        <taxon>Melipona</taxon>
    </lineage>
</organism>
<dbReference type="Proteomes" id="UP001177670">
    <property type="component" value="Unassembled WGS sequence"/>
</dbReference>
<name>A0AA40KHP6_9HYME</name>
<dbReference type="EMBL" id="JAHYIQ010000030">
    <property type="protein sequence ID" value="KAK1120669.1"/>
    <property type="molecule type" value="Genomic_DNA"/>
</dbReference>
<comment type="caution">
    <text evidence="1">The sequence shown here is derived from an EMBL/GenBank/DDBJ whole genome shotgun (WGS) entry which is preliminary data.</text>
</comment>
<evidence type="ECO:0000313" key="2">
    <source>
        <dbReference type="Proteomes" id="UP001177670"/>
    </source>
</evidence>
<accession>A0AA40KHP6</accession>
<reference evidence="1" key="1">
    <citation type="submission" date="2021-10" db="EMBL/GenBank/DDBJ databases">
        <title>Melipona bicolor Genome sequencing and assembly.</title>
        <authorList>
            <person name="Araujo N.S."/>
            <person name="Arias M.C."/>
        </authorList>
    </citation>
    <scope>NUCLEOTIDE SEQUENCE</scope>
    <source>
        <strain evidence="1">USP_2M_L1-L4_2017</strain>
        <tissue evidence="1">Whole body</tissue>
    </source>
</reference>
<sequence length="52" mass="6196">MLPQNMMGLTDEQVEELKLKDEWGEKCVPMGGWTFNKDVIGMWERIQLLRRD</sequence>
<protein>
    <submittedName>
        <fullName evidence="1">Uncharacterized protein</fullName>
    </submittedName>
</protein>
<proteinExistence type="predicted"/>
<gene>
    <name evidence="1" type="ORF">K0M31_012275</name>
</gene>